<proteinExistence type="predicted"/>
<accession>A0ABX2UE23</accession>
<dbReference type="RefSeq" id="WP_068807726.1">
    <property type="nucleotide sequence ID" value="NZ_LXND01000072.1"/>
</dbReference>
<keyword evidence="2" id="KW-1185">Reference proteome</keyword>
<dbReference type="PANTHER" id="PTHR40056:SF1">
    <property type="entry name" value="DUF1836 DOMAIN-CONTAINING PROTEIN"/>
    <property type="match status" value="1"/>
</dbReference>
<dbReference type="Pfam" id="PF08876">
    <property type="entry name" value="DUF1836"/>
    <property type="match status" value="1"/>
</dbReference>
<dbReference type="Proteomes" id="UP000077280">
    <property type="component" value="Unassembled WGS sequence"/>
</dbReference>
<evidence type="ECO:0008006" key="3">
    <source>
        <dbReference type="Google" id="ProtNLM"/>
    </source>
</evidence>
<sequence>MPFTKNKFPRLPLWSELPNFDLHLDQLLDITNSFVEPLIEEKITKTMMHNYFKAGIIEAPIKKKYERKQLAGAIVIGVLKNVFSLSEIEQGLCLILADTSPAVGYDNFIKMFNEQSSQKAIKNPPMTSINLETTSGTTLVQYSAVQSVLFWFLARRIIQKNQVSMEK</sequence>
<dbReference type="PANTHER" id="PTHR40056">
    <property type="entry name" value="HYPOTHETICAL CYTOSOLIC PROTEIN"/>
    <property type="match status" value="1"/>
</dbReference>
<dbReference type="InterPro" id="IPR014975">
    <property type="entry name" value="DUF1836"/>
</dbReference>
<dbReference type="EMBL" id="LXND01000072">
    <property type="protein sequence ID" value="OAD63459.1"/>
    <property type="molecule type" value="Genomic_DNA"/>
</dbReference>
<evidence type="ECO:0000313" key="2">
    <source>
        <dbReference type="Proteomes" id="UP000077280"/>
    </source>
</evidence>
<protein>
    <recommendedName>
        <fullName evidence="3">DUF1836 domain-containing protein</fullName>
    </recommendedName>
</protein>
<name>A0ABX2UE23_9LACO</name>
<organism evidence="1 2">
    <name type="scientific">Pediococcus parvulus</name>
    <dbReference type="NCBI Taxonomy" id="54062"/>
    <lineage>
        <taxon>Bacteria</taxon>
        <taxon>Bacillati</taxon>
        <taxon>Bacillota</taxon>
        <taxon>Bacilli</taxon>
        <taxon>Lactobacillales</taxon>
        <taxon>Lactobacillaceae</taxon>
        <taxon>Pediococcus</taxon>
    </lineage>
</organism>
<gene>
    <name evidence="1" type="ORF">A7K95_01065</name>
</gene>
<evidence type="ECO:0000313" key="1">
    <source>
        <dbReference type="EMBL" id="OAD63459.1"/>
    </source>
</evidence>
<comment type="caution">
    <text evidence="1">The sequence shown here is derived from an EMBL/GenBank/DDBJ whole genome shotgun (WGS) entry which is preliminary data.</text>
</comment>
<reference evidence="1 2" key="1">
    <citation type="submission" date="2016-05" db="EMBL/GenBank/DDBJ databases">
        <title>Draft genome sequence of Pediococcus parvulus 2.6, a probiotic beta-glucan producer strain.</title>
        <authorList>
            <person name="Mohedano M.L."/>
            <person name="Perez-Ramos A."/>
            <person name="Duenas M.T."/>
            <person name="Lamontanara A."/>
            <person name="Orru L."/>
            <person name="Spano G."/>
            <person name="Capozzi V."/>
            <person name="Lopez P."/>
        </authorList>
    </citation>
    <scope>NUCLEOTIDE SEQUENCE [LARGE SCALE GENOMIC DNA]</scope>
    <source>
        <strain evidence="1 2">2.6</strain>
    </source>
</reference>